<dbReference type="EMBL" id="BAAACR010000013">
    <property type="protein sequence ID" value="GAA0216081.1"/>
    <property type="molecule type" value="Genomic_DNA"/>
</dbReference>
<accession>A0ABN0T9M7</accession>
<evidence type="ECO:0000256" key="2">
    <source>
        <dbReference type="SAM" id="SignalP"/>
    </source>
</evidence>
<keyword evidence="4" id="KW-1185">Reference proteome</keyword>
<evidence type="ECO:0000313" key="4">
    <source>
        <dbReference type="Proteomes" id="UP001500399"/>
    </source>
</evidence>
<protein>
    <recommendedName>
        <fullName evidence="5">SLH domain-containing protein</fullName>
    </recommendedName>
</protein>
<dbReference type="Proteomes" id="UP001500399">
    <property type="component" value="Unassembled WGS sequence"/>
</dbReference>
<comment type="caution">
    <text evidence="3">The sequence shown here is derived from an EMBL/GenBank/DDBJ whole genome shotgun (WGS) entry which is preliminary data.</text>
</comment>
<feature type="coiled-coil region" evidence="1">
    <location>
        <begin position="104"/>
        <end position="131"/>
    </location>
</feature>
<gene>
    <name evidence="3" type="ORF">GCM10008919_19200</name>
</gene>
<evidence type="ECO:0000313" key="3">
    <source>
        <dbReference type="EMBL" id="GAA0216081.1"/>
    </source>
</evidence>
<reference evidence="3 4" key="1">
    <citation type="journal article" date="2019" name="Int. J. Syst. Evol. Microbiol.">
        <title>The Global Catalogue of Microorganisms (GCM) 10K type strain sequencing project: providing services to taxonomists for standard genome sequencing and annotation.</title>
        <authorList>
            <consortium name="The Broad Institute Genomics Platform"/>
            <consortium name="The Broad Institute Genome Sequencing Center for Infectious Disease"/>
            <person name="Wu L."/>
            <person name="Ma J."/>
        </authorList>
    </citation>
    <scope>NUCLEOTIDE SEQUENCE [LARGE SCALE GENOMIC DNA]</scope>
    <source>
        <strain evidence="3 4">JCM 8542</strain>
    </source>
</reference>
<name>A0ABN0T9M7_9FIRM</name>
<evidence type="ECO:0000256" key="1">
    <source>
        <dbReference type="SAM" id="Coils"/>
    </source>
</evidence>
<sequence length="547" mass="61226">MSRHQYGTAFMLCMLAGALPGVTYAQTTPSWVYDAVNQLEEEGYLDLGGRDAASIPRDELTKIVAQGLHEIDRIQQGSLADEYGRITSLAMRDEVHLKLYREQEKTALKAYEQADANAKQAEEMLVRQSMRGVNRLEIMRPLQERAASARRELQYTARDYALAQMRRQKSEIAFAKVQERQQNIFKRMSSAMEDASGGSADTEPLVHPSVIATAAHLRAEFIEELTDGGYTDNENAERQLYSSTRLVEVPEKRLKIDGQVRIDASRAAGIERPTNRSRARIRGRIYPDYNIDGNWHAVGMVEYEKTLTGGGDKDGKLKLDRYYLTGRSGIFDVTAGVFGSTMAEGNIYDSKFRGIRLSTGKPVTYTAEYGKIEKAKTVTGLTASYDAKTYTAEAGMYRFDKIGSATRNIYMLNYRKPIGAFDFGAMLLHGRDHAAGNGTGYVLTLSKVGGGAWRPGSFSYWLKYYHQPSSTYVSHTMNGSADYMNFDASGTGARRGGFRGWGTGLSYTVKKDLIFALEYYDLYDLTTGHRSRTIWGALTAYFKNYEE</sequence>
<feature type="chain" id="PRO_5046296170" description="SLH domain-containing protein" evidence="2">
    <location>
        <begin position="26"/>
        <end position="547"/>
    </location>
</feature>
<evidence type="ECO:0008006" key="5">
    <source>
        <dbReference type="Google" id="ProtNLM"/>
    </source>
</evidence>
<feature type="signal peptide" evidence="2">
    <location>
        <begin position="1"/>
        <end position="25"/>
    </location>
</feature>
<proteinExistence type="predicted"/>
<dbReference type="RefSeq" id="WP_304986475.1">
    <property type="nucleotide sequence ID" value="NZ_BAAACR010000013.1"/>
</dbReference>
<keyword evidence="1" id="KW-0175">Coiled coil</keyword>
<keyword evidence="2" id="KW-0732">Signal</keyword>
<organism evidence="3 4">
    <name type="scientific">Selenomonas dianae</name>
    <dbReference type="NCBI Taxonomy" id="135079"/>
    <lineage>
        <taxon>Bacteria</taxon>
        <taxon>Bacillati</taxon>
        <taxon>Bacillota</taxon>
        <taxon>Negativicutes</taxon>
        <taxon>Selenomonadales</taxon>
        <taxon>Selenomonadaceae</taxon>
        <taxon>Selenomonas</taxon>
    </lineage>
</organism>